<dbReference type="Gene3D" id="3.90.640.10">
    <property type="entry name" value="Actin, Chain A, domain 4"/>
    <property type="match status" value="1"/>
</dbReference>
<dbReference type="CDD" id="cd10231">
    <property type="entry name" value="ASKHA_NBD_HSP70_YegD-like"/>
    <property type="match status" value="1"/>
</dbReference>
<sequence>MTSPARHCGLDFGTSNTTLGIAPGNGSPRLIPLEAGRPTIPSTIFFDFEADRTLFGRAATAEYVAGTDGRMMRSLKSILGSSLADEAVRIKRRVIPFLEIIGSFVGELKHRAEAEIGHELDHVVVGRPAHYVDDDPLADREAQQQMESAVRAQGFRHIAFQYEPIAAALDYEQQVSREELGLIVDLGGGTSDFSIVRVSPERVRAADRSNDILATAGVHIGGTDFDRLLSLARVMPALGYQTPTADGKRPLPSGPYVDLATWHRINRLYTPELLRELKQTRREARDPERVADFISIVAHREGHRLAGAVEEAKIALTHEAATRLAFAGEEVTLQTPITRADFTAAIAAPIGRIETTIGLTLAMAGVAADRIETLILTGGSTQIPAVMSRLRALFPGARFVETDAFGSVGLGLALDAVRKFGG</sequence>
<dbReference type="InterPro" id="IPR043129">
    <property type="entry name" value="ATPase_NBD"/>
</dbReference>
<dbReference type="Proteomes" id="UP000782610">
    <property type="component" value="Unassembled WGS sequence"/>
</dbReference>
<gene>
    <name evidence="4" type="ORF">HY834_02455</name>
</gene>
<accession>A0A933NV86</accession>
<dbReference type="InterPro" id="IPR042054">
    <property type="entry name" value="YegD-like"/>
</dbReference>
<evidence type="ECO:0000256" key="1">
    <source>
        <dbReference type="ARBA" id="ARBA00007381"/>
    </source>
</evidence>
<dbReference type="InterPro" id="IPR018181">
    <property type="entry name" value="Heat_shock_70_CS"/>
</dbReference>
<name>A0A933NV86_9HYPH</name>
<organism evidence="4 5">
    <name type="scientific">Devosia nanyangense</name>
    <dbReference type="NCBI Taxonomy" id="1228055"/>
    <lineage>
        <taxon>Bacteria</taxon>
        <taxon>Pseudomonadati</taxon>
        <taxon>Pseudomonadota</taxon>
        <taxon>Alphaproteobacteria</taxon>
        <taxon>Hyphomicrobiales</taxon>
        <taxon>Devosiaceae</taxon>
        <taxon>Devosia</taxon>
    </lineage>
</organism>
<dbReference type="InterPro" id="IPR013126">
    <property type="entry name" value="Hsp_70_fam"/>
</dbReference>
<evidence type="ECO:0000256" key="2">
    <source>
        <dbReference type="ARBA" id="ARBA00022741"/>
    </source>
</evidence>
<evidence type="ECO:0000313" key="5">
    <source>
        <dbReference type="Proteomes" id="UP000782610"/>
    </source>
</evidence>
<keyword evidence="2" id="KW-0547">Nucleotide-binding</keyword>
<dbReference type="Gene3D" id="3.30.420.40">
    <property type="match status" value="4"/>
</dbReference>
<reference evidence="4" key="1">
    <citation type="submission" date="2020-07" db="EMBL/GenBank/DDBJ databases">
        <title>Huge and variable diversity of episymbiotic CPR bacteria and DPANN archaea in groundwater ecosystems.</title>
        <authorList>
            <person name="He C.Y."/>
            <person name="Keren R."/>
            <person name="Whittaker M."/>
            <person name="Farag I.F."/>
            <person name="Doudna J."/>
            <person name="Cate J.H.D."/>
            <person name="Banfield J.F."/>
        </authorList>
    </citation>
    <scope>NUCLEOTIDE SEQUENCE</scope>
    <source>
        <strain evidence="4">NC_groundwater_1586_Pr3_B-0.1um_66_15</strain>
    </source>
</reference>
<keyword evidence="3" id="KW-0067">ATP-binding</keyword>
<protein>
    <submittedName>
        <fullName evidence="4">Hsp70 family protein</fullName>
    </submittedName>
</protein>
<comment type="caution">
    <text evidence="4">The sequence shown here is derived from an EMBL/GenBank/DDBJ whole genome shotgun (WGS) entry which is preliminary data.</text>
</comment>
<dbReference type="EMBL" id="JACRAF010000006">
    <property type="protein sequence ID" value="MBI4920584.1"/>
    <property type="molecule type" value="Genomic_DNA"/>
</dbReference>
<dbReference type="Pfam" id="PF00012">
    <property type="entry name" value="HSP70"/>
    <property type="match status" value="3"/>
</dbReference>
<dbReference type="SUPFAM" id="SSF53067">
    <property type="entry name" value="Actin-like ATPase domain"/>
    <property type="match status" value="2"/>
</dbReference>
<proteinExistence type="inferred from homology"/>
<dbReference type="GO" id="GO:0140662">
    <property type="term" value="F:ATP-dependent protein folding chaperone"/>
    <property type="evidence" value="ECO:0007669"/>
    <property type="project" value="InterPro"/>
</dbReference>
<dbReference type="PROSITE" id="PS00329">
    <property type="entry name" value="HSP70_2"/>
    <property type="match status" value="1"/>
</dbReference>
<dbReference type="AlphaFoldDB" id="A0A933NV86"/>
<evidence type="ECO:0000256" key="3">
    <source>
        <dbReference type="ARBA" id="ARBA00022840"/>
    </source>
</evidence>
<dbReference type="PANTHER" id="PTHR19375">
    <property type="entry name" value="HEAT SHOCK PROTEIN 70KDA"/>
    <property type="match status" value="1"/>
</dbReference>
<comment type="similarity">
    <text evidence="1">Belongs to the heat shock protein 70 family.</text>
</comment>
<evidence type="ECO:0000313" key="4">
    <source>
        <dbReference type="EMBL" id="MBI4920584.1"/>
    </source>
</evidence>
<dbReference type="GO" id="GO:0005524">
    <property type="term" value="F:ATP binding"/>
    <property type="evidence" value="ECO:0007669"/>
    <property type="project" value="UniProtKB-KW"/>
</dbReference>
<dbReference type="PROSITE" id="PS01036">
    <property type="entry name" value="HSP70_3"/>
    <property type="match status" value="1"/>
</dbReference>